<dbReference type="EMBL" id="KZ110599">
    <property type="protein sequence ID" value="OSX60913.1"/>
    <property type="molecule type" value="Genomic_DNA"/>
</dbReference>
<dbReference type="GO" id="GO:0016491">
    <property type="term" value="F:oxidoreductase activity"/>
    <property type="evidence" value="ECO:0007669"/>
    <property type="project" value="UniProtKB-KW"/>
</dbReference>
<dbReference type="Pfam" id="PF08031">
    <property type="entry name" value="BBE"/>
    <property type="match status" value="1"/>
</dbReference>
<dbReference type="AlphaFoldDB" id="A0A1X6MXG9"/>
<evidence type="ECO:0000256" key="2">
    <source>
        <dbReference type="ARBA" id="ARBA00022630"/>
    </source>
</evidence>
<dbReference type="GeneID" id="36330833"/>
<dbReference type="STRING" id="670580.A0A1X6MXG9"/>
<sequence>MSPAVWFITGASSGMGRAMTEVVLENGDIAVATLRKPEVLSELAARYPKDRLLTVKLDVTQPSDIAAAFETARAAFGRIDIVFNNAGYAILGEIESVPDDVARKLFETNFWGAMGVAREAVRFFREVNTTQGGHLISITSMLSVATSGALGYYTASKHAVEAGLECLAKARSEMDPKWNIKITNVLPGGFATRGSQPESLVQTELHPAYKEQATVKHLRAYIPNAPLPGDTHKAMRAIYHQIAQNPNPPVRVPLGKDAIIGFRAVAKGMVDDADKNEALSADLLIEGKELMTHLDKQSRSAGDESMKIRHPEVPSVAMFHAVYLQLCEEDCRQVPDPTQRTILATAIGRREVTYAEADHHVSWDPVRAGGSLALSSSVRASTQSLADQCCVSIQEALPSAVFYSNNSAYVEEESTYYSAQQAALTPACRVAPTSSDDVSQIMKVAISTGCLFAVRSGGHMNWNGSSNIDASGFTIDMEQMSTVSLASDQKTATAQSGAAWSKVYDLLTPLNLTVVGGRASTVGVGGFLVAGGISFLSYQHGLANNYIAQYEIVLANGTIVNASATENTDLYWAMGLGSTNYGIVTSYILETFPLDGMWGGTVGLNISQAPEVMDYLANFTLKLNDDPEGLSAVTLAWNPDVQDYDLFISNAYLHPESFPPLFSGLEEFVPSATTNTLAVTNITSLTAAFAAGDPSGFRTNWWTLTFDADAQIVLDVFDYGKQLFADLVTTNGTQWSLDIQPIDQKFIQATQAGNNPSGLSGDNLFLILEHVIWTDPSLDDEVHSKAQQFLDYAQNLASQRGVLNQWLYLNYADGSQPIYEQIGDSNLERLQQAKSAYDPSNLLGQLWRGGFKLPQ</sequence>
<keyword evidence="7" id="KW-1185">Reference proteome</keyword>
<dbReference type="InterPro" id="IPR002347">
    <property type="entry name" value="SDR_fam"/>
</dbReference>
<dbReference type="Pfam" id="PF00106">
    <property type="entry name" value="adh_short"/>
    <property type="match status" value="1"/>
</dbReference>
<evidence type="ECO:0000313" key="7">
    <source>
        <dbReference type="Proteomes" id="UP000194127"/>
    </source>
</evidence>
<dbReference type="InterPro" id="IPR016166">
    <property type="entry name" value="FAD-bd_PCMH"/>
</dbReference>
<protein>
    <recommendedName>
        <fullName evidence="5">FAD-binding PCMH-type domain-containing protein</fullName>
    </recommendedName>
</protein>
<evidence type="ECO:0000256" key="1">
    <source>
        <dbReference type="ARBA" id="ARBA00005466"/>
    </source>
</evidence>
<dbReference type="PANTHER" id="PTHR42973">
    <property type="entry name" value="BINDING OXIDOREDUCTASE, PUTATIVE (AFU_ORTHOLOGUE AFUA_1G17690)-RELATED"/>
    <property type="match status" value="1"/>
</dbReference>
<dbReference type="InterPro" id="IPR050416">
    <property type="entry name" value="FAD-linked_Oxidoreductase"/>
</dbReference>
<evidence type="ECO:0000313" key="6">
    <source>
        <dbReference type="EMBL" id="OSX60913.1"/>
    </source>
</evidence>
<dbReference type="PANTHER" id="PTHR42973:SF53">
    <property type="entry name" value="FAD-BINDING PCMH-TYPE DOMAIN-CONTAINING PROTEIN-RELATED"/>
    <property type="match status" value="1"/>
</dbReference>
<dbReference type="SUPFAM" id="SSF56176">
    <property type="entry name" value="FAD-binding/transporter-associated domain-like"/>
    <property type="match status" value="1"/>
</dbReference>
<keyword evidence="3" id="KW-0274">FAD</keyword>
<evidence type="ECO:0000256" key="4">
    <source>
        <dbReference type="ARBA" id="ARBA00023002"/>
    </source>
</evidence>
<accession>A0A1X6MXG9</accession>
<dbReference type="InterPro" id="IPR036291">
    <property type="entry name" value="NAD(P)-bd_dom_sf"/>
</dbReference>
<dbReference type="InterPro" id="IPR016169">
    <property type="entry name" value="FAD-bd_PCMH_sub2"/>
</dbReference>
<dbReference type="PROSITE" id="PS51387">
    <property type="entry name" value="FAD_PCMH"/>
    <property type="match status" value="1"/>
</dbReference>
<dbReference type="InterPro" id="IPR012951">
    <property type="entry name" value="BBE"/>
</dbReference>
<reference evidence="6 7" key="1">
    <citation type="submission" date="2017-04" db="EMBL/GenBank/DDBJ databases">
        <title>Genome Sequence of the Model Brown-Rot Fungus Postia placenta SB12.</title>
        <authorList>
            <consortium name="DOE Joint Genome Institute"/>
            <person name="Gaskell J."/>
            <person name="Kersten P."/>
            <person name="Larrondo L.F."/>
            <person name="Canessa P."/>
            <person name="Martinez D."/>
            <person name="Hibbett D."/>
            <person name="Schmoll M."/>
            <person name="Kubicek C.P."/>
            <person name="Martinez A.T."/>
            <person name="Yadav J."/>
            <person name="Master E."/>
            <person name="Magnuson J.K."/>
            <person name="James T."/>
            <person name="Yaver D."/>
            <person name="Berka R."/>
            <person name="Labutti K."/>
            <person name="Lipzen A."/>
            <person name="Aerts A."/>
            <person name="Barry K."/>
            <person name="Henrissat B."/>
            <person name="Blanchette R."/>
            <person name="Grigoriev I."/>
            <person name="Cullen D."/>
        </authorList>
    </citation>
    <scope>NUCLEOTIDE SEQUENCE [LARGE SCALE GENOMIC DNA]</scope>
    <source>
        <strain evidence="6 7">MAD-698-R-SB12</strain>
    </source>
</reference>
<dbReference type="Proteomes" id="UP000194127">
    <property type="component" value="Unassembled WGS sequence"/>
</dbReference>
<keyword evidence="4" id="KW-0560">Oxidoreductase</keyword>
<dbReference type="OrthoDB" id="2151789at2759"/>
<feature type="domain" description="FAD-binding PCMH-type" evidence="5">
    <location>
        <begin position="422"/>
        <end position="594"/>
    </location>
</feature>
<keyword evidence="2" id="KW-0285">Flavoprotein</keyword>
<gene>
    <name evidence="6" type="ORF">POSPLADRAFT_1146128</name>
</gene>
<dbReference type="PRINTS" id="PR00080">
    <property type="entry name" value="SDRFAMILY"/>
</dbReference>
<dbReference type="Pfam" id="PF01565">
    <property type="entry name" value="FAD_binding_4"/>
    <property type="match status" value="1"/>
</dbReference>
<dbReference type="Gene3D" id="3.40.50.720">
    <property type="entry name" value="NAD(P)-binding Rossmann-like Domain"/>
    <property type="match status" value="1"/>
</dbReference>
<dbReference type="RefSeq" id="XP_024337707.1">
    <property type="nucleotide sequence ID" value="XM_024485884.1"/>
</dbReference>
<dbReference type="InterPro" id="IPR036318">
    <property type="entry name" value="FAD-bd_PCMH-like_sf"/>
</dbReference>
<comment type="similarity">
    <text evidence="1">Belongs to the oxygen-dependent FAD-linked oxidoreductase family.</text>
</comment>
<dbReference type="InterPro" id="IPR006094">
    <property type="entry name" value="Oxid_FAD_bind_N"/>
</dbReference>
<dbReference type="GO" id="GO:0071949">
    <property type="term" value="F:FAD binding"/>
    <property type="evidence" value="ECO:0007669"/>
    <property type="project" value="InterPro"/>
</dbReference>
<dbReference type="PRINTS" id="PR00081">
    <property type="entry name" value="GDHRDH"/>
</dbReference>
<evidence type="ECO:0000256" key="3">
    <source>
        <dbReference type="ARBA" id="ARBA00022827"/>
    </source>
</evidence>
<dbReference type="Gene3D" id="3.30.465.10">
    <property type="match status" value="1"/>
</dbReference>
<evidence type="ECO:0000259" key="5">
    <source>
        <dbReference type="PROSITE" id="PS51387"/>
    </source>
</evidence>
<name>A0A1X6MXG9_9APHY</name>
<organism evidence="6 7">
    <name type="scientific">Postia placenta MAD-698-R-SB12</name>
    <dbReference type="NCBI Taxonomy" id="670580"/>
    <lineage>
        <taxon>Eukaryota</taxon>
        <taxon>Fungi</taxon>
        <taxon>Dikarya</taxon>
        <taxon>Basidiomycota</taxon>
        <taxon>Agaricomycotina</taxon>
        <taxon>Agaricomycetes</taxon>
        <taxon>Polyporales</taxon>
        <taxon>Adustoporiaceae</taxon>
        <taxon>Rhodonia</taxon>
    </lineage>
</organism>
<dbReference type="SUPFAM" id="SSF51735">
    <property type="entry name" value="NAD(P)-binding Rossmann-fold domains"/>
    <property type="match status" value="1"/>
</dbReference>
<proteinExistence type="inferred from homology"/>